<protein>
    <recommendedName>
        <fullName evidence="2">VWFA domain-containing protein</fullName>
    </recommendedName>
</protein>
<evidence type="ECO:0000259" key="2">
    <source>
        <dbReference type="PROSITE" id="PS50234"/>
    </source>
</evidence>
<dbReference type="AlphaFoldDB" id="A0A1F4U3G9"/>
<dbReference type="Gene3D" id="3.40.50.410">
    <property type="entry name" value="von Willebrand factor, type A domain"/>
    <property type="match status" value="1"/>
</dbReference>
<dbReference type="PROSITE" id="PS51257">
    <property type="entry name" value="PROKAR_LIPOPROTEIN"/>
    <property type="match status" value="1"/>
</dbReference>
<dbReference type="PANTHER" id="PTHR37947:SF1">
    <property type="entry name" value="BLL2462 PROTEIN"/>
    <property type="match status" value="1"/>
</dbReference>
<dbReference type="InterPro" id="IPR036465">
    <property type="entry name" value="vWFA_dom_sf"/>
</dbReference>
<accession>A0A1F4U3G9</accession>
<dbReference type="SMART" id="SM00327">
    <property type="entry name" value="VWA"/>
    <property type="match status" value="1"/>
</dbReference>
<proteinExistence type="predicted"/>
<evidence type="ECO:0000313" key="3">
    <source>
        <dbReference type="EMBL" id="OGC39504.1"/>
    </source>
</evidence>
<dbReference type="EMBL" id="MEUJ01000008">
    <property type="protein sequence ID" value="OGC39504.1"/>
    <property type="molecule type" value="Genomic_DNA"/>
</dbReference>
<sequence>MKKILFAVLLVSLFAYGCGKVVDAVNPNASTTPATPPSTATSVTLSGGNVSASGTGVSFNFSAVDQDSTPLTNITLGNITAEVYDTEPSAASIQGISAKGVINVAFTDLTSGANTGKPIAITLTLDKSGSMGFDDYTYTKVTTLEAAARKFVDLMSSNSQAAVVVFDSGVSLEAAMTTDKNVIKTAINTREAYGGATAVYSAISTSISEEAKVNATNYTRAIIAMTDGQNNSGSKTEANVTAEAIANNIPVYTVGLFDNSAEATSYSAPLKRIALTTTGTTDSYYEVIAGVTALSAGQSVHALGALNTIYTNLQNALSNAYSSTCSLSSGLTAGQSYWLKLYLNYGSFIKTLVIPFTAK</sequence>
<dbReference type="PANTHER" id="PTHR37947">
    <property type="entry name" value="BLL2462 PROTEIN"/>
    <property type="match status" value="1"/>
</dbReference>
<gene>
    <name evidence="3" type="ORF">A2438_08105</name>
</gene>
<dbReference type="InterPro" id="IPR002035">
    <property type="entry name" value="VWF_A"/>
</dbReference>
<evidence type="ECO:0000256" key="1">
    <source>
        <dbReference type="SAM" id="SignalP"/>
    </source>
</evidence>
<dbReference type="PROSITE" id="PS50234">
    <property type="entry name" value="VWFA"/>
    <property type="match status" value="1"/>
</dbReference>
<feature type="domain" description="VWFA" evidence="2">
    <location>
        <begin position="120"/>
        <end position="303"/>
    </location>
</feature>
<dbReference type="Pfam" id="PF13519">
    <property type="entry name" value="VWA_2"/>
    <property type="match status" value="1"/>
</dbReference>
<comment type="caution">
    <text evidence="3">The sequence shown here is derived from an EMBL/GenBank/DDBJ whole genome shotgun (WGS) entry which is preliminary data.</text>
</comment>
<keyword evidence="1" id="KW-0732">Signal</keyword>
<dbReference type="Proteomes" id="UP000179242">
    <property type="component" value="Unassembled WGS sequence"/>
</dbReference>
<dbReference type="CDD" id="cd00198">
    <property type="entry name" value="vWFA"/>
    <property type="match status" value="1"/>
</dbReference>
<name>A0A1F4U3G9_UNCSA</name>
<evidence type="ECO:0000313" key="4">
    <source>
        <dbReference type="Proteomes" id="UP000179242"/>
    </source>
</evidence>
<reference evidence="3 4" key="1">
    <citation type="journal article" date="2016" name="Nat. Commun.">
        <title>Thousands of microbial genomes shed light on interconnected biogeochemical processes in an aquifer system.</title>
        <authorList>
            <person name="Anantharaman K."/>
            <person name="Brown C.T."/>
            <person name="Hug L.A."/>
            <person name="Sharon I."/>
            <person name="Castelle C.J."/>
            <person name="Probst A.J."/>
            <person name="Thomas B.C."/>
            <person name="Singh A."/>
            <person name="Wilkins M.J."/>
            <person name="Karaoz U."/>
            <person name="Brodie E.L."/>
            <person name="Williams K.H."/>
            <person name="Hubbard S.S."/>
            <person name="Banfield J.F."/>
        </authorList>
    </citation>
    <scope>NUCLEOTIDE SEQUENCE [LARGE SCALE GENOMIC DNA]</scope>
</reference>
<organism evidence="3 4">
    <name type="scientific">candidate division WOR-1 bacterium RIFOXYC2_FULL_46_14</name>
    <dbReference type="NCBI Taxonomy" id="1802587"/>
    <lineage>
        <taxon>Bacteria</taxon>
        <taxon>Bacillati</taxon>
        <taxon>Saganbacteria</taxon>
    </lineage>
</organism>
<dbReference type="SUPFAM" id="SSF53300">
    <property type="entry name" value="vWA-like"/>
    <property type="match status" value="1"/>
</dbReference>
<feature type="chain" id="PRO_5009514720" description="VWFA domain-containing protein" evidence="1">
    <location>
        <begin position="18"/>
        <end position="359"/>
    </location>
</feature>
<feature type="signal peptide" evidence="1">
    <location>
        <begin position="1"/>
        <end position="17"/>
    </location>
</feature>